<dbReference type="Pfam" id="PF00293">
    <property type="entry name" value="NUDIX"/>
    <property type="match status" value="1"/>
</dbReference>
<evidence type="ECO:0000259" key="4">
    <source>
        <dbReference type="PROSITE" id="PS51462"/>
    </source>
</evidence>
<dbReference type="InterPro" id="IPR000086">
    <property type="entry name" value="NUDIX_hydrolase_dom"/>
</dbReference>
<dbReference type="SUPFAM" id="SSF55811">
    <property type="entry name" value="Nudix"/>
    <property type="match status" value="1"/>
</dbReference>
<organism evidence="5 6">
    <name type="scientific">Candidatus Woesebacteria bacterium RIFCSPHIGHO2_01_FULL_38_9</name>
    <dbReference type="NCBI Taxonomy" id="1802492"/>
    <lineage>
        <taxon>Bacteria</taxon>
        <taxon>Candidatus Woeseibacteriota</taxon>
    </lineage>
</organism>
<dbReference type="GO" id="GO:0016787">
    <property type="term" value="F:hydrolase activity"/>
    <property type="evidence" value="ECO:0007669"/>
    <property type="project" value="UniProtKB-KW"/>
</dbReference>
<evidence type="ECO:0000256" key="3">
    <source>
        <dbReference type="RuleBase" id="RU003476"/>
    </source>
</evidence>
<sequence>MKIDESWYKKPKDKNFPSDISAGGIIIRVQINKLLIALIRDPKFNDYLLPKGRLEKGESIENAAKREIAEETGLNNLNLITKLGIKERLTFKKSSWRKIHYFLFSTNQKSGTQNLQEEENYVLEWFDIDKLPEFFWPEQKELIEENRDKIKRLVLTKK</sequence>
<evidence type="ECO:0000313" key="6">
    <source>
        <dbReference type="Proteomes" id="UP000178419"/>
    </source>
</evidence>
<name>A0A1F7Y093_9BACT</name>
<proteinExistence type="inferred from homology"/>
<dbReference type="InterPro" id="IPR020084">
    <property type="entry name" value="NUDIX_hydrolase_CS"/>
</dbReference>
<dbReference type="InterPro" id="IPR020476">
    <property type="entry name" value="Nudix_hydrolase"/>
</dbReference>
<accession>A0A1F7Y093</accession>
<dbReference type="Proteomes" id="UP000178419">
    <property type="component" value="Unassembled WGS sequence"/>
</dbReference>
<dbReference type="AlphaFoldDB" id="A0A1F7Y093"/>
<dbReference type="PRINTS" id="PR00502">
    <property type="entry name" value="NUDIXFAMILY"/>
</dbReference>
<dbReference type="PANTHER" id="PTHR43046">
    <property type="entry name" value="GDP-MANNOSE MANNOSYL HYDROLASE"/>
    <property type="match status" value="1"/>
</dbReference>
<dbReference type="PANTHER" id="PTHR43046:SF14">
    <property type="entry name" value="MUTT_NUDIX FAMILY PROTEIN"/>
    <property type="match status" value="1"/>
</dbReference>
<dbReference type="InterPro" id="IPR015797">
    <property type="entry name" value="NUDIX_hydrolase-like_dom_sf"/>
</dbReference>
<feature type="domain" description="Nudix hydrolase" evidence="4">
    <location>
        <begin position="17"/>
        <end position="148"/>
    </location>
</feature>
<evidence type="ECO:0000313" key="5">
    <source>
        <dbReference type="EMBL" id="OGM20702.1"/>
    </source>
</evidence>
<reference evidence="5 6" key="1">
    <citation type="journal article" date="2016" name="Nat. Commun.">
        <title>Thousands of microbial genomes shed light on interconnected biogeochemical processes in an aquifer system.</title>
        <authorList>
            <person name="Anantharaman K."/>
            <person name="Brown C.T."/>
            <person name="Hug L.A."/>
            <person name="Sharon I."/>
            <person name="Castelle C.J."/>
            <person name="Probst A.J."/>
            <person name="Thomas B.C."/>
            <person name="Singh A."/>
            <person name="Wilkins M.J."/>
            <person name="Karaoz U."/>
            <person name="Brodie E.L."/>
            <person name="Williams K.H."/>
            <person name="Hubbard S.S."/>
            <person name="Banfield J.F."/>
        </authorList>
    </citation>
    <scope>NUCLEOTIDE SEQUENCE [LARGE SCALE GENOMIC DNA]</scope>
</reference>
<dbReference type="PROSITE" id="PS51462">
    <property type="entry name" value="NUDIX"/>
    <property type="match status" value="1"/>
</dbReference>
<protein>
    <recommendedName>
        <fullName evidence="4">Nudix hydrolase domain-containing protein</fullName>
    </recommendedName>
</protein>
<keyword evidence="2 3" id="KW-0378">Hydrolase</keyword>
<gene>
    <name evidence="5" type="ORF">A2714_03400</name>
</gene>
<comment type="caution">
    <text evidence="5">The sequence shown here is derived from an EMBL/GenBank/DDBJ whole genome shotgun (WGS) entry which is preliminary data.</text>
</comment>
<evidence type="ECO:0000256" key="2">
    <source>
        <dbReference type="ARBA" id="ARBA00022801"/>
    </source>
</evidence>
<dbReference type="PROSITE" id="PS00893">
    <property type="entry name" value="NUDIX_BOX"/>
    <property type="match status" value="1"/>
</dbReference>
<dbReference type="Gene3D" id="3.90.79.10">
    <property type="entry name" value="Nucleoside Triphosphate Pyrophosphohydrolase"/>
    <property type="match status" value="1"/>
</dbReference>
<dbReference type="EMBL" id="MGGE01000035">
    <property type="protein sequence ID" value="OGM20702.1"/>
    <property type="molecule type" value="Genomic_DNA"/>
</dbReference>
<evidence type="ECO:0000256" key="1">
    <source>
        <dbReference type="ARBA" id="ARBA00001946"/>
    </source>
</evidence>
<comment type="similarity">
    <text evidence="3">Belongs to the Nudix hydrolase family.</text>
</comment>
<comment type="cofactor">
    <cofactor evidence="1">
        <name>Mg(2+)</name>
        <dbReference type="ChEBI" id="CHEBI:18420"/>
    </cofactor>
</comment>